<dbReference type="CDD" id="cd14687">
    <property type="entry name" value="bZIP_ATF2"/>
    <property type="match status" value="1"/>
</dbReference>
<comment type="caution">
    <text evidence="6">The sequence shown here is derived from an EMBL/GenBank/DDBJ whole genome shotgun (WGS) entry which is preliminary data.</text>
</comment>
<feature type="compositionally biased region" description="Gly residues" evidence="4">
    <location>
        <begin position="166"/>
        <end position="177"/>
    </location>
</feature>
<evidence type="ECO:0000256" key="3">
    <source>
        <dbReference type="ARBA" id="ARBA00023163"/>
    </source>
</evidence>
<feature type="region of interest" description="Disordered" evidence="4">
    <location>
        <begin position="277"/>
        <end position="302"/>
    </location>
</feature>
<dbReference type="PANTHER" id="PTHR23351">
    <property type="entry name" value="FOS TRANSCRIPTION FACTOR-RELATED"/>
    <property type="match status" value="1"/>
</dbReference>
<dbReference type="InterPro" id="IPR000837">
    <property type="entry name" value="AP-1"/>
</dbReference>
<accession>A0ABR4LP59</accession>
<dbReference type="Gene3D" id="1.20.5.170">
    <property type="match status" value="1"/>
</dbReference>
<sequence length="321" mass="35134">MPPRSDGFSNTDELFMPQVANMPQTISTSDMQRLQRPYYPSNVADIMEMAQQDPFALPPEDADMWEPFTTLESIDPSWTITNGPNDMQSLIANTQPSQGLATLKGDAKPQGMTNHLVQHGQVTPPSDDPPHSNSVHPHDLDGSQPAPPQSSIVNQPQNPTRRRRSGGGARGGSGGRAPRGSTSLEPSPEGDDKQEKTRARNRVAASKCRQKQKERNSELEKECKYQEAKKKELMREAARLREEVLKQKNLLLAHSECGHEGIKAYLDGMVKRITTGSGEAPDLGSLDEGYPGSGFIYNDQRPPGPSEPAFGFGFDSFAPSV</sequence>
<evidence type="ECO:0000313" key="7">
    <source>
        <dbReference type="Proteomes" id="UP001610432"/>
    </source>
</evidence>
<feature type="compositionally biased region" description="Polar residues" evidence="4">
    <location>
        <begin position="75"/>
        <end position="100"/>
    </location>
</feature>
<dbReference type="InterPro" id="IPR004827">
    <property type="entry name" value="bZIP"/>
</dbReference>
<dbReference type="Proteomes" id="UP001610432">
    <property type="component" value="Unassembled WGS sequence"/>
</dbReference>
<gene>
    <name evidence="6" type="ORF">BJX67DRAFT_189740</name>
</gene>
<evidence type="ECO:0000256" key="4">
    <source>
        <dbReference type="SAM" id="MobiDB-lite"/>
    </source>
</evidence>
<evidence type="ECO:0000259" key="5">
    <source>
        <dbReference type="PROSITE" id="PS50217"/>
    </source>
</evidence>
<feature type="compositionally biased region" description="Polar residues" evidence="4">
    <location>
        <begin position="149"/>
        <end position="158"/>
    </location>
</feature>
<dbReference type="EMBL" id="JBFXLQ010000034">
    <property type="protein sequence ID" value="KAL2865183.1"/>
    <property type="molecule type" value="Genomic_DNA"/>
</dbReference>
<dbReference type="SMART" id="SM00338">
    <property type="entry name" value="BRLZ"/>
    <property type="match status" value="1"/>
</dbReference>
<dbReference type="GeneID" id="98140389"/>
<dbReference type="PROSITE" id="PS00036">
    <property type="entry name" value="BZIP_BASIC"/>
    <property type="match status" value="1"/>
</dbReference>
<feature type="domain" description="BZIP" evidence="5">
    <location>
        <begin position="191"/>
        <end position="254"/>
    </location>
</feature>
<evidence type="ECO:0000313" key="6">
    <source>
        <dbReference type="EMBL" id="KAL2865183.1"/>
    </source>
</evidence>
<keyword evidence="7" id="KW-1185">Reference proteome</keyword>
<feature type="region of interest" description="Disordered" evidence="4">
    <location>
        <begin position="75"/>
        <end position="223"/>
    </location>
</feature>
<dbReference type="SUPFAM" id="SSF57959">
    <property type="entry name" value="Leucine zipper domain"/>
    <property type="match status" value="1"/>
</dbReference>
<proteinExistence type="predicted"/>
<evidence type="ECO:0000256" key="1">
    <source>
        <dbReference type="ARBA" id="ARBA00023015"/>
    </source>
</evidence>
<keyword evidence="1" id="KW-0805">Transcription regulation</keyword>
<dbReference type="RefSeq" id="XP_070884162.1">
    <property type="nucleotide sequence ID" value="XM_071025317.1"/>
</dbReference>
<dbReference type="PROSITE" id="PS50217">
    <property type="entry name" value="BZIP"/>
    <property type="match status" value="1"/>
</dbReference>
<dbReference type="InterPro" id="IPR046347">
    <property type="entry name" value="bZIP_sf"/>
</dbReference>
<protein>
    <recommendedName>
        <fullName evidence="5">BZIP domain-containing protein</fullName>
    </recommendedName>
</protein>
<feature type="compositionally biased region" description="Polar residues" evidence="4">
    <location>
        <begin position="111"/>
        <end position="124"/>
    </location>
</feature>
<reference evidence="6 7" key="1">
    <citation type="submission" date="2024-07" db="EMBL/GenBank/DDBJ databases">
        <title>Section-level genome sequencing and comparative genomics of Aspergillus sections Usti and Cavernicolus.</title>
        <authorList>
            <consortium name="Lawrence Berkeley National Laboratory"/>
            <person name="Nybo J.L."/>
            <person name="Vesth T.C."/>
            <person name="Theobald S."/>
            <person name="Frisvad J.C."/>
            <person name="Larsen T.O."/>
            <person name="Kjaerboelling I."/>
            <person name="Rothschild-Mancinelli K."/>
            <person name="Lyhne E.K."/>
            <person name="Kogle M.E."/>
            <person name="Barry K."/>
            <person name="Clum A."/>
            <person name="Na H."/>
            <person name="Ledsgaard L."/>
            <person name="Lin J."/>
            <person name="Lipzen A."/>
            <person name="Kuo A."/>
            <person name="Riley R."/>
            <person name="Mondo S."/>
            <person name="Labutti K."/>
            <person name="Haridas S."/>
            <person name="Pangalinan J."/>
            <person name="Salamov A.A."/>
            <person name="Simmons B.A."/>
            <person name="Magnuson J.K."/>
            <person name="Chen J."/>
            <person name="Drula E."/>
            <person name="Henrissat B."/>
            <person name="Wiebenga A."/>
            <person name="Lubbers R.J."/>
            <person name="Gomes A.C."/>
            <person name="Macurrencykelacurrency M.R."/>
            <person name="Stajich J."/>
            <person name="Grigoriev I.V."/>
            <person name="Mortensen U.H."/>
            <person name="De Vries R.P."/>
            <person name="Baker S.E."/>
            <person name="Andersen M.R."/>
        </authorList>
    </citation>
    <scope>NUCLEOTIDE SEQUENCE [LARGE SCALE GENOMIC DNA]</scope>
    <source>
        <strain evidence="6 7">CBS 449.75</strain>
    </source>
</reference>
<organism evidence="6 7">
    <name type="scientific">Aspergillus lucknowensis</name>
    <dbReference type="NCBI Taxonomy" id="176173"/>
    <lineage>
        <taxon>Eukaryota</taxon>
        <taxon>Fungi</taxon>
        <taxon>Dikarya</taxon>
        <taxon>Ascomycota</taxon>
        <taxon>Pezizomycotina</taxon>
        <taxon>Eurotiomycetes</taxon>
        <taxon>Eurotiomycetidae</taxon>
        <taxon>Eurotiales</taxon>
        <taxon>Aspergillaceae</taxon>
        <taxon>Aspergillus</taxon>
        <taxon>Aspergillus subgen. Nidulantes</taxon>
    </lineage>
</organism>
<dbReference type="PANTHER" id="PTHR23351:SF24">
    <property type="entry name" value="ACTIVATING TRANSCRIPTION FACTOR 3-RELATED"/>
    <property type="match status" value="1"/>
</dbReference>
<evidence type="ECO:0000256" key="2">
    <source>
        <dbReference type="ARBA" id="ARBA00023125"/>
    </source>
</evidence>
<feature type="compositionally biased region" description="Basic and acidic residues" evidence="4">
    <location>
        <begin position="211"/>
        <end position="223"/>
    </location>
</feature>
<keyword evidence="3" id="KW-0804">Transcription</keyword>
<dbReference type="Pfam" id="PF00170">
    <property type="entry name" value="bZIP_1"/>
    <property type="match status" value="1"/>
</dbReference>
<keyword evidence="2" id="KW-0238">DNA-binding</keyword>
<name>A0ABR4LP59_9EURO</name>